<organism evidence="2 3">
    <name type="scientific">Triparma laevis f. longispina</name>
    <dbReference type="NCBI Taxonomy" id="1714387"/>
    <lineage>
        <taxon>Eukaryota</taxon>
        <taxon>Sar</taxon>
        <taxon>Stramenopiles</taxon>
        <taxon>Ochrophyta</taxon>
        <taxon>Bolidophyceae</taxon>
        <taxon>Parmales</taxon>
        <taxon>Triparmaceae</taxon>
        <taxon>Triparma</taxon>
    </lineage>
</organism>
<keyword evidence="1" id="KW-0732">Signal</keyword>
<feature type="chain" id="PRO_5040913947" evidence="1">
    <location>
        <begin position="25"/>
        <end position="198"/>
    </location>
</feature>
<accession>A0A9W7L031</accession>
<keyword evidence="3" id="KW-1185">Reference proteome</keyword>
<name>A0A9W7L031_9STRA</name>
<evidence type="ECO:0000256" key="1">
    <source>
        <dbReference type="SAM" id="SignalP"/>
    </source>
</evidence>
<dbReference type="EMBL" id="BRXW01000301">
    <property type="protein sequence ID" value="GMI17659.1"/>
    <property type="molecule type" value="Genomic_DNA"/>
</dbReference>
<reference evidence="3" key="1">
    <citation type="journal article" date="2023" name="Commun. Biol.">
        <title>Genome analysis of Parmales, the sister group of diatoms, reveals the evolutionary specialization of diatoms from phago-mixotrophs to photoautotrophs.</title>
        <authorList>
            <person name="Ban H."/>
            <person name="Sato S."/>
            <person name="Yoshikawa S."/>
            <person name="Yamada K."/>
            <person name="Nakamura Y."/>
            <person name="Ichinomiya M."/>
            <person name="Sato N."/>
            <person name="Blanc-Mathieu R."/>
            <person name="Endo H."/>
            <person name="Kuwata A."/>
            <person name="Ogata H."/>
        </authorList>
    </citation>
    <scope>NUCLEOTIDE SEQUENCE [LARGE SCALE GENOMIC DNA]</scope>
    <source>
        <strain evidence="3">NIES 3700</strain>
    </source>
</reference>
<evidence type="ECO:0000313" key="3">
    <source>
        <dbReference type="Proteomes" id="UP001165122"/>
    </source>
</evidence>
<proteinExistence type="predicted"/>
<evidence type="ECO:0000313" key="2">
    <source>
        <dbReference type="EMBL" id="GMI17659.1"/>
    </source>
</evidence>
<dbReference type="Proteomes" id="UP001165122">
    <property type="component" value="Unassembled WGS sequence"/>
</dbReference>
<gene>
    <name evidence="2" type="ORF">TrLO_g10535</name>
</gene>
<protein>
    <submittedName>
        <fullName evidence="2">Uncharacterized protein</fullName>
    </submittedName>
</protein>
<feature type="signal peptide" evidence="1">
    <location>
        <begin position="1"/>
        <end position="24"/>
    </location>
</feature>
<dbReference type="AlphaFoldDB" id="A0A9W7L031"/>
<comment type="caution">
    <text evidence="2">The sequence shown here is derived from an EMBL/GenBank/DDBJ whole genome shotgun (WGS) entry which is preliminary data.</text>
</comment>
<sequence length="198" mass="23490">MAGYGISLTLVAVALTMFFRNCDLNFDRSVFWRLVSGKQNARECWRDEMVWRIASLDKDDERWLILKRYHPTLLLFDVVTPWICEHLVEEYEGVRAEKRPEWMREDNKEKFVKRIVDIYKWYGKEQDEANKALGKLFGDSGKSADLERGAHSSIIQQNVAKRKKTIKIEPEKPQRSLFVYKSLCFHSLYYMLPFITLL</sequence>